<keyword evidence="2" id="KW-1185">Reference proteome</keyword>
<sequence length="148" mass="16862">MRLARPKRTLRVAHCYGNELWGVMSLAQCMPLKGNSSHYDHEPHLHIPEQLWLMRPMDALRADFFKRSGTGKHMKHFAAHLQRHLRTERASPFSLALHPSQNPVAGLFAPPSSTANATPLTSPVADITPYRRLRRRDIRPKTDMIPTA</sequence>
<organism evidence="1 2">
    <name type="scientific">Colletotrichum sojae</name>
    <dbReference type="NCBI Taxonomy" id="2175907"/>
    <lineage>
        <taxon>Eukaryota</taxon>
        <taxon>Fungi</taxon>
        <taxon>Dikarya</taxon>
        <taxon>Ascomycota</taxon>
        <taxon>Pezizomycotina</taxon>
        <taxon>Sordariomycetes</taxon>
        <taxon>Hypocreomycetidae</taxon>
        <taxon>Glomerellales</taxon>
        <taxon>Glomerellaceae</taxon>
        <taxon>Colletotrichum</taxon>
        <taxon>Colletotrichum orchidearum species complex</taxon>
    </lineage>
</organism>
<dbReference type="AlphaFoldDB" id="A0A8H6JQ09"/>
<comment type="caution">
    <text evidence="1">The sequence shown here is derived from an EMBL/GenBank/DDBJ whole genome shotgun (WGS) entry which is preliminary data.</text>
</comment>
<dbReference type="Proteomes" id="UP000652219">
    <property type="component" value="Unassembled WGS sequence"/>
</dbReference>
<proteinExistence type="predicted"/>
<accession>A0A8H6JQ09</accession>
<name>A0A8H6JQ09_9PEZI</name>
<gene>
    <name evidence="1" type="ORF">CSOJ01_02960</name>
</gene>
<evidence type="ECO:0000313" key="1">
    <source>
        <dbReference type="EMBL" id="KAF6816578.1"/>
    </source>
</evidence>
<protein>
    <submittedName>
        <fullName evidence="1">Uncharacterized protein</fullName>
    </submittedName>
</protein>
<dbReference type="EMBL" id="WIGN01000027">
    <property type="protein sequence ID" value="KAF6816578.1"/>
    <property type="molecule type" value="Genomic_DNA"/>
</dbReference>
<reference evidence="1 2" key="1">
    <citation type="journal article" date="2020" name="Phytopathology">
        <title>Genome Sequence Resources of Colletotrichum truncatum, C. plurivorum, C. musicola, and C. sojae: Four Species Pathogenic to Soybean (Glycine max).</title>
        <authorList>
            <person name="Rogerio F."/>
            <person name="Boufleur T.R."/>
            <person name="Ciampi-Guillardi M."/>
            <person name="Sukno S.A."/>
            <person name="Thon M.R."/>
            <person name="Massola Junior N.S."/>
            <person name="Baroncelli R."/>
        </authorList>
    </citation>
    <scope>NUCLEOTIDE SEQUENCE [LARGE SCALE GENOMIC DNA]</scope>
    <source>
        <strain evidence="1 2">LFN0009</strain>
    </source>
</reference>
<evidence type="ECO:0000313" key="2">
    <source>
        <dbReference type="Proteomes" id="UP000652219"/>
    </source>
</evidence>